<dbReference type="OrthoDB" id="5360895at2"/>
<proteinExistence type="predicted"/>
<evidence type="ECO:0000313" key="1">
    <source>
        <dbReference type="EMBL" id="TBR82341.1"/>
    </source>
</evidence>
<gene>
    <name evidence="1" type="ORF">DU473_00435</name>
</gene>
<dbReference type="RefSeq" id="WP_131163328.1">
    <property type="nucleotide sequence ID" value="NZ_QPGQ01000010.1"/>
</dbReference>
<evidence type="ECO:0000313" key="2">
    <source>
        <dbReference type="Proteomes" id="UP000292583"/>
    </source>
</evidence>
<sequence length="208" mass="24591">MKYLFFLIVSYNFIFANIFESLKDFAYDKKINQNISIKKAEILSFYDNKNPCIELLITDNEVSILKTFDSCKKLNNATFLEFLNKDFLSLYQDKQLTLKKELKNLKNAMQDIMIYYKLHYSFSKDIKDMSKNQNLTILNIDEKEGGVLLYKINNQACIGIELQKINNRMAMKVYGIENLDRQCKILIDSPSFKNLSYSKKDFNLYYLE</sequence>
<protein>
    <recommendedName>
        <fullName evidence="3">Periplasmic protein</fullName>
    </recommendedName>
</protein>
<accession>A0A4Q9JXD3</accession>
<name>A0A4Q9JXD3_9BACT</name>
<dbReference type="Proteomes" id="UP000292583">
    <property type="component" value="Unassembled WGS sequence"/>
</dbReference>
<reference evidence="1 2" key="1">
    <citation type="submission" date="2018-07" db="EMBL/GenBank/DDBJ databases">
        <title>Campylobacter zealandensis sp. nov., isolated from birds and water in New Zealand.</title>
        <authorList>
            <person name="Wilkinson D.A."/>
            <person name="Biggs P.J."/>
            <person name="French N.P."/>
            <person name="Midwinter A.C."/>
        </authorList>
    </citation>
    <scope>NUCLEOTIDE SEQUENCE [LARGE SCALE GENOMIC DNA]</scope>
    <source>
        <strain evidence="1 2">B423b</strain>
    </source>
</reference>
<dbReference type="AlphaFoldDB" id="A0A4Q9JXD3"/>
<comment type="caution">
    <text evidence="1">The sequence shown here is derived from an EMBL/GenBank/DDBJ whole genome shotgun (WGS) entry which is preliminary data.</text>
</comment>
<dbReference type="EMBL" id="QPGR01000001">
    <property type="protein sequence ID" value="TBR82341.1"/>
    <property type="molecule type" value="Genomic_DNA"/>
</dbReference>
<evidence type="ECO:0008006" key="3">
    <source>
        <dbReference type="Google" id="ProtNLM"/>
    </source>
</evidence>
<keyword evidence="2" id="KW-1185">Reference proteome</keyword>
<organism evidence="1 2">
    <name type="scientific">Campylobacter novaezeelandiae</name>
    <dbReference type="NCBI Taxonomy" id="2267891"/>
    <lineage>
        <taxon>Bacteria</taxon>
        <taxon>Pseudomonadati</taxon>
        <taxon>Campylobacterota</taxon>
        <taxon>Epsilonproteobacteria</taxon>
        <taxon>Campylobacterales</taxon>
        <taxon>Campylobacteraceae</taxon>
        <taxon>Campylobacter</taxon>
    </lineage>
</organism>